<organism evidence="3 4">
    <name type="scientific">Tetraparma gracilis</name>
    <dbReference type="NCBI Taxonomy" id="2962635"/>
    <lineage>
        <taxon>Eukaryota</taxon>
        <taxon>Sar</taxon>
        <taxon>Stramenopiles</taxon>
        <taxon>Ochrophyta</taxon>
        <taxon>Bolidophyceae</taxon>
        <taxon>Parmales</taxon>
        <taxon>Triparmaceae</taxon>
        <taxon>Tetraparma</taxon>
    </lineage>
</organism>
<evidence type="ECO:0000313" key="3">
    <source>
        <dbReference type="EMBL" id="GMI38748.1"/>
    </source>
</evidence>
<gene>
    <name evidence="3" type="ORF">TeGR_g15017</name>
</gene>
<proteinExistence type="predicted"/>
<feature type="region of interest" description="Disordered" evidence="1">
    <location>
        <begin position="125"/>
        <end position="149"/>
    </location>
</feature>
<dbReference type="InterPro" id="IPR016135">
    <property type="entry name" value="UBQ-conjugating_enzyme/RWD"/>
</dbReference>
<dbReference type="Pfam" id="PF05773">
    <property type="entry name" value="RWD"/>
    <property type="match status" value="1"/>
</dbReference>
<reference evidence="3 4" key="1">
    <citation type="journal article" date="2023" name="Commun. Biol.">
        <title>Genome analysis of Parmales, the sister group of diatoms, reveals the evolutionary specialization of diatoms from phago-mixotrophs to photoautotrophs.</title>
        <authorList>
            <person name="Ban H."/>
            <person name="Sato S."/>
            <person name="Yoshikawa S."/>
            <person name="Yamada K."/>
            <person name="Nakamura Y."/>
            <person name="Ichinomiya M."/>
            <person name="Sato N."/>
            <person name="Blanc-Mathieu R."/>
            <person name="Endo H."/>
            <person name="Kuwata A."/>
            <person name="Ogata H."/>
        </authorList>
    </citation>
    <scope>NUCLEOTIDE SEQUENCE [LARGE SCALE GENOMIC DNA]</scope>
</reference>
<sequence length="377" mass="41206">MASLVAASPTPRDEELELLQSMYYGDELQISPSDPHSATIHLSLDPPPPSPPDPITISVSLSLPPAFPSVPPSISLQSPSMLKSSLQLLTSKTLTHLSEELSDGNENLALAAVSFVRDELESSSSSSYLSAAPTPPPAASVDTAKKERAKKNQQQFMREWCSFVSLYKESYASGPNRYEVLLDLANGRGLKITGMAIAGKPGGLVVEGGEGDVLEFMHLIRTDFFETLNPRGRKVTTRWQERLPDDRLEDERECALAMRRLEAHRADGGEAALGESKKAQREREMREESARKDGEFVDGYAKKYGGVLAEAHIEAALASSGFQGELSAVDIDGLRAFPDFSIFAKTDYESNTQEAAKLFKSKGLMDGFDAMFAYRYS</sequence>
<dbReference type="PANTHER" id="PTHR15955:SF8">
    <property type="entry name" value="RWD DOMAIN-CONTAINING PROTEIN 2B-RELATED"/>
    <property type="match status" value="1"/>
</dbReference>
<evidence type="ECO:0000256" key="1">
    <source>
        <dbReference type="SAM" id="MobiDB-lite"/>
    </source>
</evidence>
<dbReference type="InterPro" id="IPR006575">
    <property type="entry name" value="RWD_dom"/>
</dbReference>
<dbReference type="PROSITE" id="PS50908">
    <property type="entry name" value="RWD"/>
    <property type="match status" value="1"/>
</dbReference>
<dbReference type="SUPFAM" id="SSF54495">
    <property type="entry name" value="UBC-like"/>
    <property type="match status" value="1"/>
</dbReference>
<dbReference type="Gene3D" id="3.10.110.10">
    <property type="entry name" value="Ubiquitin Conjugating Enzyme"/>
    <property type="match status" value="1"/>
</dbReference>
<dbReference type="PANTHER" id="PTHR15955">
    <property type="entry name" value="RWD DOMAIN CONTAINING PROTEIN 2"/>
    <property type="match status" value="1"/>
</dbReference>
<accession>A0ABQ6N3Q8</accession>
<keyword evidence="4" id="KW-1185">Reference proteome</keyword>
<comment type="caution">
    <text evidence="3">The sequence shown here is derived from an EMBL/GenBank/DDBJ whole genome shotgun (WGS) entry which is preliminary data.</text>
</comment>
<evidence type="ECO:0000259" key="2">
    <source>
        <dbReference type="PROSITE" id="PS50908"/>
    </source>
</evidence>
<feature type="compositionally biased region" description="Pro residues" evidence="1">
    <location>
        <begin position="45"/>
        <end position="54"/>
    </location>
</feature>
<name>A0ABQ6N3Q8_9STRA</name>
<dbReference type="InterPro" id="IPR017359">
    <property type="entry name" value="Phi-like"/>
</dbReference>
<feature type="domain" description="RWD" evidence="2">
    <location>
        <begin position="14"/>
        <end position="123"/>
    </location>
</feature>
<dbReference type="SMART" id="SM00591">
    <property type="entry name" value="RWD"/>
    <property type="match status" value="1"/>
</dbReference>
<feature type="region of interest" description="Disordered" evidence="1">
    <location>
        <begin position="30"/>
        <end position="55"/>
    </location>
</feature>
<feature type="region of interest" description="Disordered" evidence="1">
    <location>
        <begin position="267"/>
        <end position="290"/>
    </location>
</feature>
<feature type="compositionally biased region" description="Basic and acidic residues" evidence="1">
    <location>
        <begin position="275"/>
        <end position="290"/>
    </location>
</feature>
<dbReference type="EMBL" id="BRYB01002049">
    <property type="protein sequence ID" value="GMI38748.1"/>
    <property type="molecule type" value="Genomic_DNA"/>
</dbReference>
<evidence type="ECO:0000313" key="4">
    <source>
        <dbReference type="Proteomes" id="UP001165060"/>
    </source>
</evidence>
<dbReference type="Proteomes" id="UP001165060">
    <property type="component" value="Unassembled WGS sequence"/>
</dbReference>
<protein>
    <recommendedName>
        <fullName evidence="2">RWD domain-containing protein</fullName>
    </recommendedName>
</protein>